<proteinExistence type="predicted"/>
<dbReference type="AlphaFoldDB" id="G2WX61"/>
<keyword evidence="2" id="KW-1185">Reference proteome</keyword>
<dbReference type="GeneID" id="20704303"/>
<dbReference type="Proteomes" id="UP000001611">
    <property type="component" value="Chromosome 3"/>
</dbReference>
<organism evidence="1 2">
    <name type="scientific">Verticillium dahliae (strain VdLs.17 / ATCC MYA-4575 / FGSC 10137)</name>
    <name type="common">Verticillium wilt</name>
    <dbReference type="NCBI Taxonomy" id="498257"/>
    <lineage>
        <taxon>Eukaryota</taxon>
        <taxon>Fungi</taxon>
        <taxon>Dikarya</taxon>
        <taxon>Ascomycota</taxon>
        <taxon>Pezizomycotina</taxon>
        <taxon>Sordariomycetes</taxon>
        <taxon>Hypocreomycetidae</taxon>
        <taxon>Glomerellales</taxon>
        <taxon>Plectosphaerellaceae</taxon>
        <taxon>Verticillium</taxon>
    </lineage>
</organism>
<dbReference type="KEGG" id="vda:VDAG_02840"/>
<dbReference type="RefSeq" id="XP_009651788.1">
    <property type="nucleotide sequence ID" value="XM_009653493.1"/>
</dbReference>
<evidence type="ECO:0000313" key="1">
    <source>
        <dbReference type="EMBL" id="EGY21316.1"/>
    </source>
</evidence>
<name>G2WX61_VERDV</name>
<dbReference type="EMBL" id="DS572698">
    <property type="protein sequence ID" value="EGY21316.1"/>
    <property type="molecule type" value="Genomic_DNA"/>
</dbReference>
<sequence>MALPWVGVAKLPEPGKIEETFAGSFGRWSHGLQCLLAVEKEASKKETRQARAEKRAAVAGLQRSTVQGLIWFLDLDMGSVPHFVARSNGRKLETHEAMDRDVSTA</sequence>
<protein>
    <submittedName>
        <fullName evidence="1">Uncharacterized protein</fullName>
    </submittedName>
</protein>
<evidence type="ECO:0000313" key="2">
    <source>
        <dbReference type="Proteomes" id="UP000001611"/>
    </source>
</evidence>
<dbReference type="HOGENOM" id="CLU_2238684_0_0_1"/>
<dbReference type="InParanoid" id="G2WX61"/>
<reference evidence="1 2" key="1">
    <citation type="submission" date="2008-03" db="EMBL/GenBank/DDBJ databases">
        <title>The Genome Sequence of Verticillium dahliae VdLs.17.</title>
        <authorList>
            <consortium name="The Broad Institute Genome Sequencing Platform"/>
            <person name="Ma L.-J.J."/>
            <person name="Klosterman S.J."/>
            <person name="Subbarao K."/>
            <person name="Dobinson K."/>
            <person name="Veronese P."/>
            <person name="Kang S."/>
            <person name="Gold S.E."/>
            <person name="Young S."/>
            <person name="Jaffe D."/>
            <person name="Gnerre S."/>
            <person name="Berlin A."/>
            <person name="Heiman D."/>
            <person name="Hepburn T."/>
            <person name="Sykes S."/>
            <person name="Alvarado L."/>
            <person name="Kodira C.D."/>
            <person name="Lander E."/>
            <person name="Galagan J."/>
            <person name="Nusbaum C."/>
            <person name="Birren B."/>
        </authorList>
    </citation>
    <scope>NUCLEOTIDE SEQUENCE [LARGE SCALE GENOMIC DNA]</scope>
    <source>
        <strain evidence="2">VdLs.17 / ATCC MYA-4575 / FGSC 10137</strain>
    </source>
</reference>
<accession>G2WX61</accession>
<gene>
    <name evidence="1" type="ORF">VDAG_02840</name>
</gene>